<feature type="compositionally biased region" description="Basic and acidic residues" evidence="1">
    <location>
        <begin position="80"/>
        <end position="95"/>
    </location>
</feature>
<proteinExistence type="predicted"/>
<reference evidence="2" key="1">
    <citation type="submission" date="2019-05" db="EMBL/GenBank/DDBJ databases">
        <title>The de novo reference genome and transcriptome assemblies of the wild tomato species Solanum chilense.</title>
        <authorList>
            <person name="Stam R."/>
            <person name="Nosenko T."/>
            <person name="Hoerger A.C."/>
            <person name="Stephan W."/>
            <person name="Seidel M.A."/>
            <person name="Kuhn J.M.M."/>
            <person name="Haberer G."/>
            <person name="Tellier A."/>
        </authorList>
    </citation>
    <scope>NUCLEOTIDE SEQUENCE</scope>
    <source>
        <tissue evidence="2">Mature leaves</tissue>
    </source>
</reference>
<gene>
    <name evidence="2" type="ORF">EJD97_005281</name>
</gene>
<dbReference type="PANTHER" id="PTHR35704">
    <property type="entry name" value="OS02G0254600 PROTEIN"/>
    <property type="match status" value="1"/>
</dbReference>
<feature type="region of interest" description="Disordered" evidence="1">
    <location>
        <begin position="80"/>
        <end position="113"/>
    </location>
</feature>
<dbReference type="PANTHER" id="PTHR35704:SF1">
    <property type="entry name" value="OS02G0254600 PROTEIN"/>
    <property type="match status" value="1"/>
</dbReference>
<organism evidence="2">
    <name type="scientific">Solanum chilense</name>
    <name type="common">Tomato</name>
    <name type="synonym">Lycopersicon chilense</name>
    <dbReference type="NCBI Taxonomy" id="4083"/>
    <lineage>
        <taxon>Eukaryota</taxon>
        <taxon>Viridiplantae</taxon>
        <taxon>Streptophyta</taxon>
        <taxon>Embryophyta</taxon>
        <taxon>Tracheophyta</taxon>
        <taxon>Spermatophyta</taxon>
        <taxon>Magnoliopsida</taxon>
        <taxon>eudicotyledons</taxon>
        <taxon>Gunneridae</taxon>
        <taxon>Pentapetalae</taxon>
        <taxon>asterids</taxon>
        <taxon>lamiids</taxon>
        <taxon>Solanales</taxon>
        <taxon>Solanaceae</taxon>
        <taxon>Solanoideae</taxon>
        <taxon>Solaneae</taxon>
        <taxon>Solanum</taxon>
        <taxon>Solanum subgen. Lycopersicon</taxon>
    </lineage>
</organism>
<dbReference type="EMBL" id="RXGB01001773">
    <property type="protein sequence ID" value="TMW97581.1"/>
    <property type="molecule type" value="Genomic_DNA"/>
</dbReference>
<name>A0A6N2BX50_SOLCI</name>
<dbReference type="AlphaFoldDB" id="A0A6N2BX50"/>
<comment type="caution">
    <text evidence="2">The sequence shown here is derived from an EMBL/GenBank/DDBJ whole genome shotgun (WGS) entry which is preliminary data.</text>
</comment>
<protein>
    <submittedName>
        <fullName evidence="2">Uncharacterized protein</fullName>
    </submittedName>
</protein>
<accession>A0A6N2BX50</accession>
<evidence type="ECO:0000313" key="2">
    <source>
        <dbReference type="EMBL" id="TMW97581.1"/>
    </source>
</evidence>
<evidence type="ECO:0000256" key="1">
    <source>
        <dbReference type="SAM" id="MobiDB-lite"/>
    </source>
</evidence>
<feature type="compositionally biased region" description="Basic and acidic residues" evidence="1">
    <location>
        <begin position="104"/>
        <end position="113"/>
    </location>
</feature>
<sequence length="113" mass="13342">MGNCIETCLLQREEELEDQIVHEQKMEGEIVKAKENVVEKNNFMRMKMVLSKEELESLLVQLKHNEGKNLEELLGEIEMERRRKENNTSDSKWKPSLESIIESPEIHETMDRS</sequence>